<organism evidence="1 2">
    <name type="scientific">Phialocephala subalpina</name>
    <dbReference type="NCBI Taxonomy" id="576137"/>
    <lineage>
        <taxon>Eukaryota</taxon>
        <taxon>Fungi</taxon>
        <taxon>Dikarya</taxon>
        <taxon>Ascomycota</taxon>
        <taxon>Pezizomycotina</taxon>
        <taxon>Leotiomycetes</taxon>
        <taxon>Helotiales</taxon>
        <taxon>Mollisiaceae</taxon>
        <taxon>Phialocephala</taxon>
        <taxon>Phialocephala fortinii species complex</taxon>
    </lineage>
</organism>
<dbReference type="InterPro" id="IPR029063">
    <property type="entry name" value="SAM-dependent_MTases_sf"/>
</dbReference>
<evidence type="ECO:0000313" key="2">
    <source>
        <dbReference type="Proteomes" id="UP000184330"/>
    </source>
</evidence>
<gene>
    <name evidence="1" type="ORF">PAC_12358</name>
</gene>
<name>A0A1L7XBR5_9HELO</name>
<dbReference type="SUPFAM" id="SSF53335">
    <property type="entry name" value="S-adenosyl-L-methionine-dependent methyltransferases"/>
    <property type="match status" value="1"/>
</dbReference>
<reference evidence="1 2" key="1">
    <citation type="submission" date="2016-03" db="EMBL/GenBank/DDBJ databases">
        <authorList>
            <person name="Ploux O."/>
        </authorList>
    </citation>
    <scope>NUCLEOTIDE SEQUENCE [LARGE SCALE GENOMIC DNA]</scope>
    <source>
        <strain evidence="1 2">UAMH 11012</strain>
    </source>
</reference>
<dbReference type="InterPro" id="IPR050723">
    <property type="entry name" value="CFA/CMAS"/>
</dbReference>
<accession>A0A1L7XBR5</accession>
<evidence type="ECO:0008006" key="3">
    <source>
        <dbReference type="Google" id="ProtNLM"/>
    </source>
</evidence>
<dbReference type="CDD" id="cd02440">
    <property type="entry name" value="AdoMet_MTases"/>
    <property type="match status" value="1"/>
</dbReference>
<sequence>MITSDAQIKQSDRVLEIGTGWGSFAIEAVRQTGCTVTNVTLSVEQEEEAERRINSAGFSENIKVLLLDYREISAEENQFDRVVSIEMMEHVGRENFTTYFKGISKLLHKKRGIAVLQTSTMPDSVCNSPRTSEDLSRLKAGFKTKTLGVVMFTVGRERNTEMLRDCMKVPEWE</sequence>
<dbReference type="PANTHER" id="PTHR43667:SF2">
    <property type="entry name" value="FATTY ACID C-METHYL TRANSFERASE"/>
    <property type="match status" value="1"/>
</dbReference>
<dbReference type="EMBL" id="FJOG01000020">
    <property type="protein sequence ID" value="CZR62461.1"/>
    <property type="molecule type" value="Genomic_DNA"/>
</dbReference>
<dbReference type="PANTHER" id="PTHR43667">
    <property type="entry name" value="CYCLOPROPANE-FATTY-ACYL-PHOSPHOLIPID SYNTHASE"/>
    <property type="match status" value="1"/>
</dbReference>
<dbReference type="Pfam" id="PF02353">
    <property type="entry name" value="CMAS"/>
    <property type="match status" value="1"/>
</dbReference>
<keyword evidence="2" id="KW-1185">Reference proteome</keyword>
<dbReference type="AlphaFoldDB" id="A0A1L7XBR5"/>
<dbReference type="Proteomes" id="UP000184330">
    <property type="component" value="Unassembled WGS sequence"/>
</dbReference>
<dbReference type="STRING" id="576137.A0A1L7XBR5"/>
<proteinExistence type="predicted"/>
<dbReference type="OrthoDB" id="8300214at2759"/>
<evidence type="ECO:0000313" key="1">
    <source>
        <dbReference type="EMBL" id="CZR62461.1"/>
    </source>
</evidence>
<protein>
    <recommendedName>
        <fullName evidence="3">Cyclopropane-fatty-acyl-phospholipid synthase</fullName>
    </recommendedName>
</protein>
<dbReference type="Gene3D" id="3.40.50.150">
    <property type="entry name" value="Vaccinia Virus protein VP39"/>
    <property type="match status" value="1"/>
</dbReference>